<dbReference type="EMBL" id="QUMX01000003">
    <property type="protein sequence ID" value="REG55326.1"/>
    <property type="molecule type" value="Genomic_DNA"/>
</dbReference>
<dbReference type="InterPro" id="IPR015892">
    <property type="entry name" value="Carbonic_anhydrase_CS"/>
</dbReference>
<evidence type="ECO:0000256" key="2">
    <source>
        <dbReference type="ARBA" id="ARBA00012925"/>
    </source>
</evidence>
<keyword evidence="11" id="KW-1185">Reference proteome</keyword>
<comment type="cofactor">
    <cofactor evidence="7">
        <name>Zn(2+)</name>
        <dbReference type="ChEBI" id="CHEBI:29105"/>
    </cofactor>
    <text evidence="7">Binds 1 zinc ion per subunit.</text>
</comment>
<dbReference type="InterPro" id="IPR045066">
    <property type="entry name" value="Beta_CA_cladeB"/>
</dbReference>
<dbReference type="Pfam" id="PF00484">
    <property type="entry name" value="Pro_CA"/>
    <property type="match status" value="1"/>
</dbReference>
<keyword evidence="4 7" id="KW-0862">Zinc</keyword>
<evidence type="ECO:0000313" key="9">
    <source>
        <dbReference type="EMBL" id="REF67688.1"/>
    </source>
</evidence>
<dbReference type="EC" id="4.2.1.1" evidence="2 8"/>
<evidence type="ECO:0000313" key="10">
    <source>
        <dbReference type="EMBL" id="REG55326.1"/>
    </source>
</evidence>
<dbReference type="Proteomes" id="UP000256794">
    <property type="component" value="Unassembled WGS sequence"/>
</dbReference>
<evidence type="ECO:0000313" key="12">
    <source>
        <dbReference type="Proteomes" id="UP000256941"/>
    </source>
</evidence>
<evidence type="ECO:0000256" key="5">
    <source>
        <dbReference type="ARBA" id="ARBA00023239"/>
    </source>
</evidence>
<dbReference type="OrthoDB" id="9797527at2"/>
<protein>
    <recommendedName>
        <fullName evidence="2 8">Carbonic anhydrase</fullName>
        <ecNumber evidence="2 8">4.2.1.1</ecNumber>
    </recommendedName>
    <alternativeName>
        <fullName evidence="8">Carbonate dehydratase</fullName>
    </alternativeName>
</protein>
<dbReference type="InterPro" id="IPR036874">
    <property type="entry name" value="Carbonic_anhydrase_sf"/>
</dbReference>
<dbReference type="EMBL" id="QTUJ01000004">
    <property type="protein sequence ID" value="REF67688.1"/>
    <property type="molecule type" value="Genomic_DNA"/>
</dbReference>
<name>A0A099FLS8_PARVE</name>
<dbReference type="PANTHER" id="PTHR11002:SF76">
    <property type="entry name" value="CARBONIC ANHYDRASE"/>
    <property type="match status" value="1"/>
</dbReference>
<evidence type="ECO:0000256" key="7">
    <source>
        <dbReference type="PIRSR" id="PIRSR601765-1"/>
    </source>
</evidence>
<evidence type="ECO:0000256" key="4">
    <source>
        <dbReference type="ARBA" id="ARBA00022833"/>
    </source>
</evidence>
<evidence type="ECO:0000256" key="3">
    <source>
        <dbReference type="ARBA" id="ARBA00022723"/>
    </source>
</evidence>
<dbReference type="InterPro" id="IPR001765">
    <property type="entry name" value="Carbonic_anhydrase"/>
</dbReference>
<evidence type="ECO:0000313" key="11">
    <source>
        <dbReference type="Proteomes" id="UP000256794"/>
    </source>
</evidence>
<dbReference type="SUPFAM" id="SSF53056">
    <property type="entry name" value="beta-carbonic anhydrase, cab"/>
    <property type="match status" value="1"/>
</dbReference>
<feature type="binding site" evidence="7">
    <location>
        <position position="108"/>
    </location>
    <ligand>
        <name>Zn(2+)</name>
        <dbReference type="ChEBI" id="CHEBI:29105"/>
    </ligand>
</feature>
<dbReference type="PROSITE" id="PS00705">
    <property type="entry name" value="PROK_CO2_ANHYDRASE_2"/>
    <property type="match status" value="1"/>
</dbReference>
<reference evidence="11 12" key="1">
    <citation type="submission" date="2018-08" db="EMBL/GenBank/DDBJ databases">
        <title>Genomic Encyclopedia of Archaeal and Bacterial Type Strains, Phase II (KMG-II): from individual species to whole genera.</title>
        <authorList>
            <person name="Goeker M."/>
        </authorList>
    </citation>
    <scope>NUCLEOTIDE SEQUENCE [LARGE SCALE GENOMIC DNA]</scope>
    <source>
        <strain evidence="9 12">DSM 17099</strain>
        <strain evidence="10 11">DSM 582</strain>
    </source>
</reference>
<feature type="binding site" evidence="7">
    <location>
        <position position="49"/>
    </location>
    <ligand>
        <name>Zn(2+)</name>
        <dbReference type="ChEBI" id="CHEBI:29105"/>
    </ligand>
</feature>
<organism evidence="9 12">
    <name type="scientific">Paracoccus versutus</name>
    <name type="common">Thiobacillus versutus</name>
    <dbReference type="NCBI Taxonomy" id="34007"/>
    <lineage>
        <taxon>Bacteria</taxon>
        <taxon>Pseudomonadati</taxon>
        <taxon>Pseudomonadota</taxon>
        <taxon>Alphaproteobacteria</taxon>
        <taxon>Rhodobacterales</taxon>
        <taxon>Paracoccaceae</taxon>
        <taxon>Paracoccus</taxon>
    </lineage>
</organism>
<gene>
    <name evidence="10" type="ORF">ATH84_100327</name>
    <name evidence="9" type="ORF">BDD41_4718</name>
</gene>
<accession>A0A3D9XDT9</accession>
<dbReference type="GO" id="GO:0004089">
    <property type="term" value="F:carbonate dehydratase activity"/>
    <property type="evidence" value="ECO:0007669"/>
    <property type="project" value="UniProtKB-UniRule"/>
</dbReference>
<dbReference type="GO" id="GO:0015976">
    <property type="term" value="P:carbon utilization"/>
    <property type="evidence" value="ECO:0007669"/>
    <property type="project" value="InterPro"/>
</dbReference>
<proteinExistence type="inferred from homology"/>
<keyword evidence="3 7" id="KW-0479">Metal-binding</keyword>
<keyword evidence="5 8" id="KW-0456">Lyase</keyword>
<feature type="binding site" evidence="7">
    <location>
        <position position="111"/>
    </location>
    <ligand>
        <name>Zn(2+)</name>
        <dbReference type="ChEBI" id="CHEBI:29105"/>
    </ligand>
</feature>
<dbReference type="GO" id="GO:0008270">
    <property type="term" value="F:zinc ion binding"/>
    <property type="evidence" value="ECO:0007669"/>
    <property type="project" value="UniProtKB-UniRule"/>
</dbReference>
<evidence type="ECO:0000256" key="1">
    <source>
        <dbReference type="ARBA" id="ARBA00006217"/>
    </source>
</evidence>
<sequence length="216" mass="23896">MKEARPLPLYLVQRYHGWRATAFVENRVWFRRLAEDGQHPRAMVIACCDSRVHVTSIFGADTGEFFIHRNIANLVPPYAPDGEQHGTSAAVEYAVNTLKVAHVVVVGHTNCGGVQGCHAMCSGHAPELEEKSSFVGRWMDILRPGYERVATLPPEQQIRGLERQAVLVSLENLMTFPFVKTAVESGNLSLHGVLHDIAEGTLEQYDHQAGGFTPVI</sequence>
<dbReference type="RefSeq" id="WP_036751485.1">
    <property type="nucleotide sequence ID" value="NZ_CP035284.1"/>
</dbReference>
<dbReference type="CDD" id="cd00884">
    <property type="entry name" value="beta_CA_cladeB"/>
    <property type="match status" value="1"/>
</dbReference>
<comment type="caution">
    <text evidence="9">The sequence shown here is derived from an EMBL/GenBank/DDBJ whole genome shotgun (WGS) entry which is preliminary data.</text>
</comment>
<accession>A0A099FLS8</accession>
<evidence type="ECO:0000256" key="6">
    <source>
        <dbReference type="ARBA" id="ARBA00048348"/>
    </source>
</evidence>
<dbReference type="SMART" id="SM00947">
    <property type="entry name" value="Pro_CA"/>
    <property type="match status" value="1"/>
</dbReference>
<comment type="catalytic activity">
    <reaction evidence="6 8">
        <text>hydrogencarbonate + H(+) = CO2 + H2O</text>
        <dbReference type="Rhea" id="RHEA:10748"/>
        <dbReference type="ChEBI" id="CHEBI:15377"/>
        <dbReference type="ChEBI" id="CHEBI:15378"/>
        <dbReference type="ChEBI" id="CHEBI:16526"/>
        <dbReference type="ChEBI" id="CHEBI:17544"/>
        <dbReference type="EC" id="4.2.1.1"/>
    </reaction>
</comment>
<comment type="function">
    <text evidence="8">Reversible hydration of carbon dioxide.</text>
</comment>
<feature type="binding site" evidence="7">
    <location>
        <position position="47"/>
    </location>
    <ligand>
        <name>Zn(2+)</name>
        <dbReference type="ChEBI" id="CHEBI:29105"/>
    </ligand>
</feature>
<dbReference type="Proteomes" id="UP000256941">
    <property type="component" value="Unassembled WGS sequence"/>
</dbReference>
<dbReference type="eggNOG" id="COG0288">
    <property type="taxonomic scope" value="Bacteria"/>
</dbReference>
<dbReference type="Gene3D" id="3.40.1050.10">
    <property type="entry name" value="Carbonic anhydrase"/>
    <property type="match status" value="1"/>
</dbReference>
<dbReference type="AlphaFoldDB" id="A0A099FLS8"/>
<evidence type="ECO:0000256" key="8">
    <source>
        <dbReference type="RuleBase" id="RU003956"/>
    </source>
</evidence>
<comment type="similarity">
    <text evidence="1 8">Belongs to the beta-class carbonic anhydrase family.</text>
</comment>
<dbReference type="PANTHER" id="PTHR11002">
    <property type="entry name" value="CARBONIC ANHYDRASE"/>
    <property type="match status" value="1"/>
</dbReference>